<keyword evidence="2" id="KW-0560">Oxidoreductase</keyword>
<accession>A0A0P7AB90</accession>
<dbReference type="OrthoDB" id="9983560at2759"/>
<evidence type="ECO:0000256" key="1">
    <source>
        <dbReference type="ARBA" id="ARBA00005466"/>
    </source>
</evidence>
<dbReference type="AlphaFoldDB" id="A0A0P7AB90"/>
<dbReference type="Pfam" id="PF08031">
    <property type="entry name" value="BBE"/>
    <property type="match status" value="1"/>
</dbReference>
<dbReference type="InterPro" id="IPR016166">
    <property type="entry name" value="FAD-bd_PCMH"/>
</dbReference>
<dbReference type="EMBL" id="LKCW01000350">
    <property type="protein sequence ID" value="KPM34359.1"/>
    <property type="molecule type" value="Genomic_DNA"/>
</dbReference>
<organism evidence="5 6">
    <name type="scientific">Neonectria ditissima</name>
    <dbReference type="NCBI Taxonomy" id="78410"/>
    <lineage>
        <taxon>Eukaryota</taxon>
        <taxon>Fungi</taxon>
        <taxon>Dikarya</taxon>
        <taxon>Ascomycota</taxon>
        <taxon>Pezizomycotina</taxon>
        <taxon>Sordariomycetes</taxon>
        <taxon>Hypocreomycetidae</taxon>
        <taxon>Hypocreales</taxon>
        <taxon>Nectriaceae</taxon>
        <taxon>Neonectria</taxon>
    </lineage>
</organism>
<dbReference type="InterPro" id="IPR006094">
    <property type="entry name" value="Oxid_FAD_bind_N"/>
</dbReference>
<feature type="domain" description="FAD-binding PCMH-type" evidence="4">
    <location>
        <begin position="192"/>
        <end position="371"/>
    </location>
</feature>
<dbReference type="GO" id="GO:0071949">
    <property type="term" value="F:FAD binding"/>
    <property type="evidence" value="ECO:0007669"/>
    <property type="project" value="InterPro"/>
</dbReference>
<comment type="caution">
    <text evidence="5">The sequence shown here is derived from an EMBL/GenBank/DDBJ whole genome shotgun (WGS) entry which is preliminary data.</text>
</comment>
<protein>
    <recommendedName>
        <fullName evidence="4">FAD-binding PCMH-type domain-containing protein</fullName>
    </recommendedName>
</protein>
<dbReference type="InterPro" id="IPR016169">
    <property type="entry name" value="FAD-bd_PCMH_sub2"/>
</dbReference>
<keyword evidence="6" id="KW-1185">Reference proteome</keyword>
<evidence type="ECO:0000313" key="5">
    <source>
        <dbReference type="EMBL" id="KPM34359.1"/>
    </source>
</evidence>
<evidence type="ECO:0000256" key="3">
    <source>
        <dbReference type="SAM" id="SignalP"/>
    </source>
</evidence>
<feature type="signal peptide" evidence="3">
    <location>
        <begin position="1"/>
        <end position="18"/>
    </location>
</feature>
<sequence length="660" mass="71955">MSVTRFLTLAALASLAFAQTITVDGEEVEADESVVAPAAEEILSSTSSSPAALFPDETIQLTDAILSNLTDLDLSHIELFQFDDDSEETVTRRSAFGSCKTAPGDALFPSESVWKVFSLLLGGSLQKTVPFASVCYKNFGNYDAEECAYISNNWYNGSYIQSEDRTAINAVFFEGLTCVPPSLFSAGTACSVGGYPLYSIDATSVAHIQLAVNLARSLNLRLVIKNTGHDFGAKSTGYGALSIWTHNLKSVQFYKSYQQGTYKGPAFKMGAGVQAFEVYKAAYDYGVTVVGGEGQTVGVMGGFIQGGGHSPLSGIYGLACDQVLAFEVVTADGRFVTASEQTNSDLFWAIRGGGGGTYGVVTSAIVKAHPKIPAVSSMTFSITSGTNGITDAMFWKAVKGYWQRFPEWARDNANYEYFIISNIGTGYSFSMSPWFAPGMTITQLKALVAPMFAEWAEIGIDVEPVYKQYSDFYPAWQGSFPLEPWGSSTIRQASRLFPVNNWANDTIIDDTFEVVKATIEDGLYFIGFNIFTGVKGYPNVAANPAWRTTVLHGIAAAFWADDADEATKKAASDKLTFDWLAKWRAITPGSGAYMSESDYIEPNFQQSFWGSKYDQALAMKEKWDPREVFYATNAVGSEKWELQEKIFGNLPSQNSKLCRA</sequence>
<dbReference type="Pfam" id="PF01565">
    <property type="entry name" value="FAD_binding_4"/>
    <property type="match status" value="1"/>
</dbReference>
<dbReference type="InterPro" id="IPR036318">
    <property type="entry name" value="FAD-bd_PCMH-like_sf"/>
</dbReference>
<dbReference type="GO" id="GO:0016491">
    <property type="term" value="F:oxidoreductase activity"/>
    <property type="evidence" value="ECO:0007669"/>
    <property type="project" value="UniProtKB-KW"/>
</dbReference>
<dbReference type="InterPro" id="IPR050432">
    <property type="entry name" value="FAD-linked_Oxidoreductases_BP"/>
</dbReference>
<evidence type="ECO:0000259" key="4">
    <source>
        <dbReference type="PROSITE" id="PS51387"/>
    </source>
</evidence>
<name>A0A0P7AB90_9HYPO</name>
<dbReference type="PANTHER" id="PTHR13878">
    <property type="entry name" value="GULONOLACTONE OXIDASE"/>
    <property type="match status" value="1"/>
</dbReference>
<comment type="similarity">
    <text evidence="1">Belongs to the oxygen-dependent FAD-linked oxidoreductase family.</text>
</comment>
<proteinExistence type="inferred from homology"/>
<evidence type="ECO:0000313" key="6">
    <source>
        <dbReference type="Proteomes" id="UP000050424"/>
    </source>
</evidence>
<dbReference type="PROSITE" id="PS51387">
    <property type="entry name" value="FAD_PCMH"/>
    <property type="match status" value="1"/>
</dbReference>
<reference evidence="5 6" key="1">
    <citation type="submission" date="2015-09" db="EMBL/GenBank/DDBJ databases">
        <title>Draft genome of a European isolate of the apple canker pathogen Neonectria ditissima.</title>
        <authorList>
            <person name="Gomez-Cortecero A."/>
            <person name="Harrison R.J."/>
            <person name="Armitage A.D."/>
        </authorList>
    </citation>
    <scope>NUCLEOTIDE SEQUENCE [LARGE SCALE GENOMIC DNA]</scope>
    <source>
        <strain evidence="5 6">R09/05</strain>
    </source>
</reference>
<dbReference type="SUPFAM" id="SSF56176">
    <property type="entry name" value="FAD-binding/transporter-associated domain-like"/>
    <property type="match status" value="1"/>
</dbReference>
<keyword evidence="3" id="KW-0732">Signal</keyword>
<dbReference type="PANTHER" id="PTHR13878:SF91">
    <property type="entry name" value="FAD BINDING DOMAIN PROTEIN (AFU_ORTHOLOGUE AFUA_6G12070)-RELATED"/>
    <property type="match status" value="1"/>
</dbReference>
<evidence type="ECO:0000256" key="2">
    <source>
        <dbReference type="ARBA" id="ARBA00023002"/>
    </source>
</evidence>
<dbReference type="Proteomes" id="UP000050424">
    <property type="component" value="Unassembled WGS sequence"/>
</dbReference>
<feature type="chain" id="PRO_5006134715" description="FAD-binding PCMH-type domain-containing protein" evidence="3">
    <location>
        <begin position="19"/>
        <end position="660"/>
    </location>
</feature>
<dbReference type="Gene3D" id="3.30.465.10">
    <property type="match status" value="1"/>
</dbReference>
<dbReference type="InterPro" id="IPR012951">
    <property type="entry name" value="BBE"/>
</dbReference>
<dbReference type="STRING" id="78410.A0A0P7AB90"/>
<gene>
    <name evidence="5" type="ORF">AK830_g12207</name>
</gene>